<protein>
    <submittedName>
        <fullName evidence="2">Uncharacterized protein</fullName>
    </submittedName>
</protein>
<dbReference type="Proteomes" id="UP000466894">
    <property type="component" value="Chromosome"/>
</dbReference>
<dbReference type="AlphaFoldDB" id="A0A7I7P8Z4"/>
<evidence type="ECO:0000256" key="1">
    <source>
        <dbReference type="SAM" id="MobiDB-lite"/>
    </source>
</evidence>
<evidence type="ECO:0000313" key="3">
    <source>
        <dbReference type="Proteomes" id="UP000466894"/>
    </source>
</evidence>
<reference evidence="2 3" key="1">
    <citation type="journal article" date="2019" name="Emerg. Microbes Infect.">
        <title>Comprehensive subspecies identification of 175 nontuberculous mycobacteria species based on 7547 genomic profiles.</title>
        <authorList>
            <person name="Matsumoto Y."/>
            <person name="Kinjo T."/>
            <person name="Motooka D."/>
            <person name="Nabeya D."/>
            <person name="Jung N."/>
            <person name="Uechi K."/>
            <person name="Horii T."/>
            <person name="Iida T."/>
            <person name="Fujita J."/>
            <person name="Nakamura S."/>
        </authorList>
    </citation>
    <scope>NUCLEOTIDE SEQUENCE [LARGE SCALE GENOMIC DNA]</scope>
    <source>
        <strain evidence="2 3">JCM 16367</strain>
    </source>
</reference>
<gene>
    <name evidence="2" type="ORF">MNVI_03640</name>
</gene>
<proteinExistence type="predicted"/>
<name>A0A7I7P8Z4_9MYCO</name>
<feature type="region of interest" description="Disordered" evidence="1">
    <location>
        <begin position="1"/>
        <end position="54"/>
    </location>
</feature>
<dbReference type="KEGG" id="mnv:MNVI_03640"/>
<dbReference type="EMBL" id="AP022583">
    <property type="protein sequence ID" value="BBY05046.1"/>
    <property type="molecule type" value="Genomic_DNA"/>
</dbReference>
<sequence>MAPGFHQLPGPQSGGGGGATGWHALAPGFHQLPGPQSGGGGAPRGWHALAPGFHQLPGPQSGGWAELAPVDTAATYNIGANATPTMLATRPIKLFIKALPSEAFKHSV</sequence>
<organism evidence="2 3">
    <name type="scientific">Mycobacterium noviomagense</name>
    <dbReference type="NCBI Taxonomy" id="459858"/>
    <lineage>
        <taxon>Bacteria</taxon>
        <taxon>Bacillati</taxon>
        <taxon>Actinomycetota</taxon>
        <taxon>Actinomycetes</taxon>
        <taxon>Mycobacteriales</taxon>
        <taxon>Mycobacteriaceae</taxon>
        <taxon>Mycobacterium</taxon>
    </lineage>
</organism>
<accession>A0A7I7P8Z4</accession>
<evidence type="ECO:0000313" key="2">
    <source>
        <dbReference type="EMBL" id="BBY05046.1"/>
    </source>
</evidence>